<proteinExistence type="predicted"/>
<reference evidence="3" key="1">
    <citation type="journal article" date="2019" name="Int. J. Syst. Evol. Microbiol.">
        <title>The Global Catalogue of Microorganisms (GCM) 10K type strain sequencing project: providing services to taxonomists for standard genome sequencing and annotation.</title>
        <authorList>
            <consortium name="The Broad Institute Genomics Platform"/>
            <consortium name="The Broad Institute Genome Sequencing Center for Infectious Disease"/>
            <person name="Wu L."/>
            <person name="Ma J."/>
        </authorList>
    </citation>
    <scope>NUCLEOTIDE SEQUENCE [LARGE SCALE GENOMIC DNA]</scope>
    <source>
        <strain evidence="3">CCUG 50873</strain>
    </source>
</reference>
<comment type="caution">
    <text evidence="2">The sequence shown here is derived from an EMBL/GenBank/DDBJ whole genome shotgun (WGS) entry which is preliminary data.</text>
</comment>
<gene>
    <name evidence="2" type="ORF">ACFQ04_16240</name>
</gene>
<feature type="region of interest" description="Disordered" evidence="1">
    <location>
        <begin position="213"/>
        <end position="248"/>
    </location>
</feature>
<evidence type="ECO:0000256" key="1">
    <source>
        <dbReference type="SAM" id="MobiDB-lite"/>
    </source>
</evidence>
<evidence type="ECO:0000313" key="2">
    <source>
        <dbReference type="EMBL" id="MFD0927290.1"/>
    </source>
</evidence>
<dbReference type="RefSeq" id="WP_253649107.1">
    <property type="nucleotide sequence ID" value="NZ_BAAAMO010000005.1"/>
</dbReference>
<organism evidence="2 3">
    <name type="scientific">Williamsia deligens</name>
    <dbReference type="NCBI Taxonomy" id="321325"/>
    <lineage>
        <taxon>Bacteria</taxon>
        <taxon>Bacillati</taxon>
        <taxon>Actinomycetota</taxon>
        <taxon>Actinomycetes</taxon>
        <taxon>Mycobacteriales</taxon>
        <taxon>Nocardiaceae</taxon>
        <taxon>Williamsia</taxon>
    </lineage>
</organism>
<dbReference type="Proteomes" id="UP001597068">
    <property type="component" value="Unassembled WGS sequence"/>
</dbReference>
<accession>A0ABW3GEA9</accession>
<evidence type="ECO:0000313" key="3">
    <source>
        <dbReference type="Proteomes" id="UP001597068"/>
    </source>
</evidence>
<sequence length="477" mass="50275">MGTPAPVLVTGRGMTEVQEGPMTARVTGPDETFMTVEAVAGVETPIQMGWVFAHDPGEAAVDVVHARLAAGPVNRAVRRTRVPFARHRWVPCDHVDVARHDREPVAAGAVSQWFTDHLESTPVRPTAGRSWHVASAPTTDGGRVVSVLASHVVCDGSGLRAAVLGTTPAAAADPPTTRVVDELLDDLRDAVAQVRSALRSILVMLRLTVAGGRRDRSDADNGAPAVVDVGPTHRRTVPTPVAANGVPEEPPVRHVLVTLDSAQVAARAADRGGTPNSLFCALLGGVAQRAHIPESDTTAICIAVDRREGDHDGRANASGGVWIRVRGALDGPVDLSGIRARTKSALTTYSAHGADASADNVQPIVRLLPARLVLLLMRLIPSPHTTVSNLGDVGEDLLRMGEQRAHVQFTRAAVRGLGADARRRLCRPGLLAWLTVHGEHATLAVCGVDPDRFGGDGVLRSLVVDELDAWGLSHAVV</sequence>
<keyword evidence="3" id="KW-1185">Reference proteome</keyword>
<protein>
    <recommendedName>
        <fullName evidence="4">Diacylglycerol O-acyltransferase</fullName>
    </recommendedName>
</protein>
<name>A0ABW3GEA9_9NOCA</name>
<evidence type="ECO:0008006" key="4">
    <source>
        <dbReference type="Google" id="ProtNLM"/>
    </source>
</evidence>
<dbReference type="EMBL" id="JBHTIL010000004">
    <property type="protein sequence ID" value="MFD0927290.1"/>
    <property type="molecule type" value="Genomic_DNA"/>
</dbReference>